<dbReference type="PANTHER" id="PTHR31060:SF33">
    <property type="entry name" value="OS04G0278000 PROTEIN"/>
    <property type="match status" value="1"/>
</dbReference>
<reference evidence="6 7" key="1">
    <citation type="submission" date="2021-07" db="EMBL/GenBank/DDBJ databases">
        <title>The Aristolochia fimbriata genome: insights into angiosperm evolution, floral development and chemical biosynthesis.</title>
        <authorList>
            <person name="Jiao Y."/>
        </authorList>
    </citation>
    <scope>NUCLEOTIDE SEQUENCE [LARGE SCALE GENOMIC DNA]</scope>
    <source>
        <strain evidence="6">IBCAS-2021</strain>
        <tissue evidence="6">Leaf</tissue>
    </source>
</reference>
<comment type="pathway">
    <text evidence="2">Protein modification; protein ubiquitination.</text>
</comment>
<name>A0AAV7F7Z2_ARIFI</name>
<dbReference type="InterPro" id="IPR058039">
    <property type="entry name" value="At3g05675-like_ankyrin"/>
</dbReference>
<protein>
    <recommendedName>
        <fullName evidence="5">At3g05675-like ankyrin-like domain-containing protein</fullName>
    </recommendedName>
</protein>
<dbReference type="Pfam" id="PF25553">
    <property type="entry name" value="BTB-POZ_ANK-like"/>
    <property type="match status" value="1"/>
</dbReference>
<evidence type="ECO:0000256" key="2">
    <source>
        <dbReference type="ARBA" id="ARBA00004906"/>
    </source>
</evidence>
<keyword evidence="7" id="KW-1185">Reference proteome</keyword>
<gene>
    <name evidence="6" type="ORF">H6P81_001790</name>
</gene>
<evidence type="ECO:0000256" key="1">
    <source>
        <dbReference type="ARBA" id="ARBA00002668"/>
    </source>
</evidence>
<dbReference type="Proteomes" id="UP000825729">
    <property type="component" value="Unassembled WGS sequence"/>
</dbReference>
<comment type="function">
    <text evidence="1">May act as a substrate-specific adapter of an E3 ubiquitin-protein ligase complex (CUL3-RBX1-BTB) which mediates the ubiquitination and subsequent proteasomal degradation of target proteins.</text>
</comment>
<evidence type="ECO:0000313" key="7">
    <source>
        <dbReference type="Proteomes" id="UP000825729"/>
    </source>
</evidence>
<evidence type="ECO:0000313" key="6">
    <source>
        <dbReference type="EMBL" id="KAG9457282.1"/>
    </source>
</evidence>
<dbReference type="PANTHER" id="PTHR31060">
    <property type="entry name" value="OSJNBA0011J08.25 PROTEIN-RELATED"/>
    <property type="match status" value="1"/>
</dbReference>
<comment type="caution">
    <text evidence="6">The sequence shown here is derived from an EMBL/GenBank/DDBJ whole genome shotgun (WGS) entry which is preliminary data.</text>
</comment>
<feature type="region of interest" description="Disordered" evidence="4">
    <location>
        <begin position="1"/>
        <end position="20"/>
    </location>
</feature>
<dbReference type="EMBL" id="JAINDJ010000002">
    <property type="protein sequence ID" value="KAG9457282.1"/>
    <property type="molecule type" value="Genomic_DNA"/>
</dbReference>
<dbReference type="InterPro" id="IPR038920">
    <property type="entry name" value="At3g05675-like"/>
</dbReference>
<sequence>MADSGDRRSASHRRNPSLRRRLCCSFVAPQSPEYVPSKPRKLDTSAALGSKLQNSGSSFPNSPSPNPRMGLGFMDPRRILSPGRVSPIDSEPPMDPLPGISADVSQELEPEAAPKFKSVLPAKSVSCSASSLVVQVEVNSKDSLDVRLDLRSKNGKRLVLELDSQVLRRNSSHFAAKFGETRSTPIYSIEVVDVVDLDVFRLTIELMYEKDIVRKLMELGVTRSIGILEVSSTIKFENGINACLHYLEAVPWTESEEEKLKTLFAKCTFEKLKIQDMLARLHSQESATPPPLGIHLVQSVTRGADSSATREMKSLVKGLLSQSSVYQKDPAGLTKDALYSTCHSCISLLGQCFEEASDSTPKNVRAAAAAEDIRGPLIGRISKQVENLNWLLEILIEKQMGEELVGLWGNQKELVRMHGRCSPMVRYELSRVSGHIFIALGRGKLQCRVEERYSVLHSWFSPMLGDFGWLQRCSKGLDVRELEEAMGQALLTLPMKQQQRLFMEWFACFSKKGAECPNLSRAFQIWWRRSFLRNSRNSLQSSSERH</sequence>
<proteinExistence type="predicted"/>
<feature type="domain" description="At3g05675-like ankyrin-like" evidence="5">
    <location>
        <begin position="292"/>
        <end position="533"/>
    </location>
</feature>
<feature type="compositionally biased region" description="Basic residues" evidence="4">
    <location>
        <begin position="10"/>
        <end position="20"/>
    </location>
</feature>
<evidence type="ECO:0000256" key="3">
    <source>
        <dbReference type="ARBA" id="ARBA00022786"/>
    </source>
</evidence>
<dbReference type="AlphaFoldDB" id="A0AAV7F7Z2"/>
<evidence type="ECO:0000256" key="4">
    <source>
        <dbReference type="SAM" id="MobiDB-lite"/>
    </source>
</evidence>
<evidence type="ECO:0000259" key="5">
    <source>
        <dbReference type="Pfam" id="PF25553"/>
    </source>
</evidence>
<feature type="region of interest" description="Disordered" evidence="4">
    <location>
        <begin position="30"/>
        <end position="68"/>
    </location>
</feature>
<keyword evidence="3" id="KW-0833">Ubl conjugation pathway</keyword>
<organism evidence="6 7">
    <name type="scientific">Aristolochia fimbriata</name>
    <name type="common">White veined hardy Dutchman's pipe vine</name>
    <dbReference type="NCBI Taxonomy" id="158543"/>
    <lineage>
        <taxon>Eukaryota</taxon>
        <taxon>Viridiplantae</taxon>
        <taxon>Streptophyta</taxon>
        <taxon>Embryophyta</taxon>
        <taxon>Tracheophyta</taxon>
        <taxon>Spermatophyta</taxon>
        <taxon>Magnoliopsida</taxon>
        <taxon>Magnoliidae</taxon>
        <taxon>Piperales</taxon>
        <taxon>Aristolochiaceae</taxon>
        <taxon>Aristolochia</taxon>
    </lineage>
</organism>
<accession>A0AAV7F7Z2</accession>